<accession>A0A0P6WUR8</accession>
<proteinExistence type="predicted"/>
<reference evidence="1 2" key="1">
    <citation type="submission" date="2015-07" db="EMBL/GenBank/DDBJ databases">
        <title>Genome sequence of Leptolinea tardivitalis DSM 16556.</title>
        <authorList>
            <person name="Hemp J."/>
            <person name="Ward L.M."/>
            <person name="Pace L.A."/>
            <person name="Fischer W.W."/>
        </authorList>
    </citation>
    <scope>NUCLEOTIDE SEQUENCE [LARGE SCALE GENOMIC DNA]</scope>
    <source>
        <strain evidence="1 2">YMTK-2</strain>
    </source>
</reference>
<evidence type="ECO:0000313" key="1">
    <source>
        <dbReference type="EMBL" id="KPL74001.1"/>
    </source>
</evidence>
<sequence length="90" mass="10208">MDEKDQSLCTLQDLYATSAPIFANGEMHLFGIFQCTTGVSMLLVAPADADEVPCPLCGKKHRLRDSFIRMTVDEFVSRYQVMRFQDRGQD</sequence>
<dbReference type="Proteomes" id="UP000050430">
    <property type="component" value="Unassembled WGS sequence"/>
</dbReference>
<comment type="caution">
    <text evidence="1">The sequence shown here is derived from an EMBL/GenBank/DDBJ whole genome shotgun (WGS) entry which is preliminary data.</text>
</comment>
<keyword evidence="2" id="KW-1185">Reference proteome</keyword>
<dbReference type="AlphaFoldDB" id="A0A0P6WUR8"/>
<evidence type="ECO:0000313" key="2">
    <source>
        <dbReference type="Proteomes" id="UP000050430"/>
    </source>
</evidence>
<gene>
    <name evidence="1" type="ORF">ADM99_01820</name>
</gene>
<organism evidence="1 2">
    <name type="scientific">Leptolinea tardivitalis</name>
    <dbReference type="NCBI Taxonomy" id="229920"/>
    <lineage>
        <taxon>Bacteria</taxon>
        <taxon>Bacillati</taxon>
        <taxon>Chloroflexota</taxon>
        <taxon>Anaerolineae</taxon>
        <taxon>Anaerolineales</taxon>
        <taxon>Anaerolineaceae</taxon>
        <taxon>Leptolinea</taxon>
    </lineage>
</organism>
<dbReference type="RefSeq" id="WP_062422964.1">
    <property type="nucleotide sequence ID" value="NZ_BBYA01000012.1"/>
</dbReference>
<name>A0A0P6WUR8_9CHLR</name>
<protein>
    <submittedName>
        <fullName evidence="1">Uncharacterized protein</fullName>
    </submittedName>
</protein>
<dbReference type="EMBL" id="LGCK01000004">
    <property type="protein sequence ID" value="KPL74001.1"/>
    <property type="molecule type" value="Genomic_DNA"/>
</dbReference>